<feature type="transmembrane region" description="Helical" evidence="6">
    <location>
        <begin position="131"/>
        <end position="153"/>
    </location>
</feature>
<feature type="transmembrane region" description="Helical" evidence="6">
    <location>
        <begin position="44"/>
        <end position="65"/>
    </location>
</feature>
<dbReference type="InterPro" id="IPR017528">
    <property type="entry name" value="CHP03097O-antigen_lig-rel"/>
</dbReference>
<evidence type="ECO:0000313" key="10">
    <source>
        <dbReference type="Proteomes" id="UP000663992"/>
    </source>
</evidence>
<comment type="caution">
    <text evidence="9">The sequence shown here is derived from an EMBL/GenBank/DDBJ whole genome shotgun (WGS) entry which is preliminary data.</text>
</comment>
<dbReference type="PANTHER" id="PTHR37422">
    <property type="entry name" value="TEICHURONIC ACID BIOSYNTHESIS PROTEIN TUAE"/>
    <property type="match status" value="1"/>
</dbReference>
<evidence type="ECO:0000256" key="5">
    <source>
        <dbReference type="SAM" id="MobiDB-lite"/>
    </source>
</evidence>
<dbReference type="InterPro" id="IPR045979">
    <property type="entry name" value="DUF5935"/>
</dbReference>
<feature type="domain" description="DUF5935" evidence="8">
    <location>
        <begin position="2"/>
        <end position="187"/>
    </location>
</feature>
<keyword evidence="9" id="KW-0436">Ligase</keyword>
<feature type="transmembrane region" description="Helical" evidence="6">
    <location>
        <begin position="201"/>
        <end position="232"/>
    </location>
</feature>
<dbReference type="Proteomes" id="UP000663992">
    <property type="component" value="Unassembled WGS sequence"/>
</dbReference>
<feature type="domain" description="O-antigen ligase-related" evidence="7">
    <location>
        <begin position="203"/>
        <end position="339"/>
    </location>
</feature>
<feature type="transmembrane region" description="Helical" evidence="6">
    <location>
        <begin position="330"/>
        <end position="346"/>
    </location>
</feature>
<evidence type="ECO:0000256" key="2">
    <source>
        <dbReference type="ARBA" id="ARBA00022692"/>
    </source>
</evidence>
<feature type="transmembrane region" description="Helical" evidence="6">
    <location>
        <begin position="77"/>
        <end position="96"/>
    </location>
</feature>
<keyword evidence="2 6" id="KW-0812">Transmembrane</keyword>
<dbReference type="Pfam" id="PF04932">
    <property type="entry name" value="Wzy_C"/>
    <property type="match status" value="1"/>
</dbReference>
<keyword evidence="3 6" id="KW-1133">Transmembrane helix</keyword>
<dbReference type="RefSeq" id="WP_206594209.1">
    <property type="nucleotide sequence ID" value="NZ_JAFKCS010000009.1"/>
</dbReference>
<dbReference type="EMBL" id="JAFKCS010000009">
    <property type="protein sequence ID" value="MBN7820371.1"/>
    <property type="molecule type" value="Genomic_DNA"/>
</dbReference>
<protein>
    <submittedName>
        <fullName evidence="9">O-glycosylation ligase, exosortase A system-associated</fullName>
    </submittedName>
</protein>
<organism evidence="9 10">
    <name type="scientific">Bowmanella yangjiangensis</name>
    <dbReference type="NCBI Taxonomy" id="2811230"/>
    <lineage>
        <taxon>Bacteria</taxon>
        <taxon>Pseudomonadati</taxon>
        <taxon>Pseudomonadota</taxon>
        <taxon>Gammaproteobacteria</taxon>
        <taxon>Alteromonadales</taxon>
        <taxon>Alteromonadaceae</taxon>
        <taxon>Bowmanella</taxon>
    </lineage>
</organism>
<evidence type="ECO:0000259" key="8">
    <source>
        <dbReference type="Pfam" id="PF19358"/>
    </source>
</evidence>
<evidence type="ECO:0000256" key="4">
    <source>
        <dbReference type="ARBA" id="ARBA00023136"/>
    </source>
</evidence>
<feature type="transmembrane region" description="Helical" evidence="6">
    <location>
        <begin position="173"/>
        <end position="189"/>
    </location>
</feature>
<keyword evidence="10" id="KW-1185">Reference proteome</keyword>
<evidence type="ECO:0000259" key="7">
    <source>
        <dbReference type="Pfam" id="PF04932"/>
    </source>
</evidence>
<evidence type="ECO:0000313" key="9">
    <source>
        <dbReference type="EMBL" id="MBN7820371.1"/>
    </source>
</evidence>
<gene>
    <name evidence="9" type="ORF">J0A65_10880</name>
</gene>
<evidence type="ECO:0000256" key="6">
    <source>
        <dbReference type="SAM" id="Phobius"/>
    </source>
</evidence>
<name>A0ABS3CTD6_9ALTE</name>
<dbReference type="InterPro" id="IPR051533">
    <property type="entry name" value="WaaL-like"/>
</dbReference>
<dbReference type="PANTHER" id="PTHR37422:SF13">
    <property type="entry name" value="LIPOPOLYSACCHARIDE BIOSYNTHESIS PROTEIN PA4999-RELATED"/>
    <property type="match status" value="1"/>
</dbReference>
<feature type="region of interest" description="Disordered" evidence="5">
    <location>
        <begin position="417"/>
        <end position="441"/>
    </location>
</feature>
<evidence type="ECO:0000256" key="3">
    <source>
        <dbReference type="ARBA" id="ARBA00022989"/>
    </source>
</evidence>
<comment type="subcellular location">
    <subcellularLocation>
        <location evidence="1">Membrane</location>
        <topology evidence="1">Multi-pass membrane protein</topology>
    </subcellularLocation>
</comment>
<sequence>MLRDLFILSLFAYFCYRTFKQPYIGVLVMLCINYMSPHRLSPWTISYSLPLFFMMFLVTATAFLFQKDKDQFHWYRIHVWMLIFMVWGIFSTLFALHPDWAVAEMSRVIKIQIGIVFMILICQGEHRIKAMIWVIALSLAFYGVKGGIFTVLTGAQFRVWGPPGSFIEGNNELALALLMTIPLLFFLFSDAKNKWIKRALMVAMGLCFISVVGSYSRGAFLGLMATAGFLWLKSKYKAPLAVLGIVAVLGAVPFLPDHWFERMETIKTYEEDRSAMGRINAWTAAYNVANDRLTGGGYRFWSPLSFAVYAPSPEDVHDAHSIYFEVLGELGWPGLAIYLIILWGWWRLSAQNAKLAKGHVELKWCVTFSQMSQVTQIAYMSTGAFLGLAYWNMPYELMTIAILVNIEIRRRLADKKSATESETDVPTRAAGTSAALLQRHP</sequence>
<feature type="transmembrane region" description="Helical" evidence="6">
    <location>
        <begin position="238"/>
        <end position="255"/>
    </location>
</feature>
<feature type="transmembrane region" description="Helical" evidence="6">
    <location>
        <begin position="108"/>
        <end position="124"/>
    </location>
</feature>
<dbReference type="GO" id="GO:0016874">
    <property type="term" value="F:ligase activity"/>
    <property type="evidence" value="ECO:0007669"/>
    <property type="project" value="UniProtKB-KW"/>
</dbReference>
<accession>A0ABS3CTD6</accession>
<reference evidence="9 10" key="1">
    <citation type="submission" date="2021-03" db="EMBL/GenBank/DDBJ databases">
        <title>novel species isolated from a fishpond in China.</title>
        <authorList>
            <person name="Lu H."/>
            <person name="Cai Z."/>
        </authorList>
    </citation>
    <scope>NUCLEOTIDE SEQUENCE [LARGE SCALE GENOMIC DNA]</scope>
    <source>
        <strain evidence="9 10">Y57</strain>
    </source>
</reference>
<evidence type="ECO:0000256" key="1">
    <source>
        <dbReference type="ARBA" id="ARBA00004141"/>
    </source>
</evidence>
<dbReference type="InterPro" id="IPR007016">
    <property type="entry name" value="O-antigen_ligase-rel_domated"/>
</dbReference>
<proteinExistence type="predicted"/>
<dbReference type="NCBIfam" id="TIGR03097">
    <property type="entry name" value="PEP_O_lig_1"/>
    <property type="match status" value="1"/>
</dbReference>
<feature type="transmembrane region" description="Helical" evidence="6">
    <location>
        <begin position="388"/>
        <end position="406"/>
    </location>
</feature>
<dbReference type="Pfam" id="PF19358">
    <property type="entry name" value="DUF5935"/>
    <property type="match status" value="1"/>
</dbReference>
<keyword evidence="4 6" id="KW-0472">Membrane</keyword>